<dbReference type="AlphaFoldDB" id="A0A179F358"/>
<accession>A0A179F358</accession>
<reference evidence="2 3" key="1">
    <citation type="journal article" date="2016" name="PLoS Pathog.">
        <title>Biosynthesis of antibiotic leucinostatins in bio-control fungus Purpureocillium lilacinum and their inhibition on phytophthora revealed by genome mining.</title>
        <authorList>
            <person name="Wang G."/>
            <person name="Liu Z."/>
            <person name="Lin R."/>
            <person name="Li E."/>
            <person name="Mao Z."/>
            <person name="Ling J."/>
            <person name="Yang Y."/>
            <person name="Yin W.B."/>
            <person name="Xie B."/>
        </authorList>
    </citation>
    <scope>NUCLEOTIDE SEQUENCE [LARGE SCALE GENOMIC DNA]</scope>
    <source>
        <strain evidence="2">170</strain>
    </source>
</reference>
<proteinExistence type="predicted"/>
<protein>
    <submittedName>
        <fullName evidence="2">Uncharacterized protein</fullName>
    </submittedName>
</protein>
<dbReference type="Proteomes" id="UP000078397">
    <property type="component" value="Unassembled WGS sequence"/>
</dbReference>
<name>A0A179F358_METCM</name>
<dbReference type="Pfam" id="PF20174">
    <property type="entry name" value="DUF6540"/>
    <property type="match status" value="1"/>
</dbReference>
<dbReference type="OrthoDB" id="2999773at2759"/>
<evidence type="ECO:0000313" key="2">
    <source>
        <dbReference type="EMBL" id="OAQ59559.1"/>
    </source>
</evidence>
<comment type="caution">
    <text evidence="2">The sequence shown here is derived from an EMBL/GenBank/DDBJ whole genome shotgun (WGS) entry which is preliminary data.</text>
</comment>
<gene>
    <name evidence="2" type="ORF">VFPPC_03789</name>
</gene>
<dbReference type="EMBL" id="LSBJ02000002">
    <property type="protein sequence ID" value="OAQ59559.1"/>
    <property type="molecule type" value="Genomic_DNA"/>
</dbReference>
<dbReference type="InterPro" id="IPR046670">
    <property type="entry name" value="DUF6540"/>
</dbReference>
<sequence length="208" mass="22359">MSSSHPKVAVDGDAPPPAPSLPPFVGSFAGLRSSNIPSVRPPTVPAHGPPGATLVELLTYNGYPFKDHWAYFVQSQGDPDLGVVLHATGDVINGFSLEFKRSTDLKATDDLPSSRIPLQWVDGRFFNEKAMFNNGPTVDSIPVCIFESSVSKVNAPEKSLNSVDTAPSSRTAVKQRNCQTWIIESADQLVKDGIFSAETASYLRGAEQ</sequence>
<organism evidence="2 3">
    <name type="scientific">Pochonia chlamydosporia 170</name>
    <dbReference type="NCBI Taxonomy" id="1380566"/>
    <lineage>
        <taxon>Eukaryota</taxon>
        <taxon>Fungi</taxon>
        <taxon>Dikarya</taxon>
        <taxon>Ascomycota</taxon>
        <taxon>Pezizomycotina</taxon>
        <taxon>Sordariomycetes</taxon>
        <taxon>Hypocreomycetidae</taxon>
        <taxon>Hypocreales</taxon>
        <taxon>Clavicipitaceae</taxon>
        <taxon>Pochonia</taxon>
    </lineage>
</organism>
<dbReference type="GeneID" id="28847242"/>
<keyword evidence="3" id="KW-1185">Reference proteome</keyword>
<dbReference type="RefSeq" id="XP_018137552.1">
    <property type="nucleotide sequence ID" value="XM_018283248.1"/>
</dbReference>
<feature type="region of interest" description="Disordered" evidence="1">
    <location>
        <begin position="1"/>
        <end position="23"/>
    </location>
</feature>
<evidence type="ECO:0000256" key="1">
    <source>
        <dbReference type="SAM" id="MobiDB-lite"/>
    </source>
</evidence>
<evidence type="ECO:0000313" key="3">
    <source>
        <dbReference type="Proteomes" id="UP000078397"/>
    </source>
</evidence>
<dbReference type="KEGG" id="pchm:VFPPC_03789"/>
<dbReference type="STRING" id="1380566.A0A179F358"/>